<gene>
    <name evidence="2" type="ORF">GCM10023191_036920</name>
</gene>
<dbReference type="EMBL" id="BAABHF010000019">
    <property type="protein sequence ID" value="GAA4495766.1"/>
    <property type="molecule type" value="Genomic_DNA"/>
</dbReference>
<dbReference type="Proteomes" id="UP001500503">
    <property type="component" value="Unassembled WGS sequence"/>
</dbReference>
<protein>
    <submittedName>
        <fullName evidence="2">Uncharacterized protein</fullName>
    </submittedName>
</protein>
<accession>A0ABP8Q3H6</accession>
<sequence>MINERHVATQPVSPDPLRSGEQEALTWMAFDRTDCVDHGRVAYARRPNGEPVFEDPEVTRAATPLAGGEPSVA</sequence>
<feature type="region of interest" description="Disordered" evidence="1">
    <location>
        <begin position="47"/>
        <end position="73"/>
    </location>
</feature>
<evidence type="ECO:0000256" key="1">
    <source>
        <dbReference type="SAM" id="MobiDB-lite"/>
    </source>
</evidence>
<evidence type="ECO:0000313" key="3">
    <source>
        <dbReference type="Proteomes" id="UP001500503"/>
    </source>
</evidence>
<reference evidence="3" key="1">
    <citation type="journal article" date="2019" name="Int. J. Syst. Evol. Microbiol.">
        <title>The Global Catalogue of Microorganisms (GCM) 10K type strain sequencing project: providing services to taxonomists for standard genome sequencing and annotation.</title>
        <authorList>
            <consortium name="The Broad Institute Genomics Platform"/>
            <consortium name="The Broad Institute Genome Sequencing Center for Infectious Disease"/>
            <person name="Wu L."/>
            <person name="Ma J."/>
        </authorList>
    </citation>
    <scope>NUCLEOTIDE SEQUENCE [LARGE SCALE GENOMIC DNA]</scope>
    <source>
        <strain evidence="3">JCM 17933</strain>
    </source>
</reference>
<organism evidence="2 3">
    <name type="scientific">Actinoallomurus oryzae</name>
    <dbReference type="NCBI Taxonomy" id="502180"/>
    <lineage>
        <taxon>Bacteria</taxon>
        <taxon>Bacillati</taxon>
        <taxon>Actinomycetota</taxon>
        <taxon>Actinomycetes</taxon>
        <taxon>Streptosporangiales</taxon>
        <taxon>Thermomonosporaceae</taxon>
        <taxon>Actinoallomurus</taxon>
    </lineage>
</organism>
<evidence type="ECO:0000313" key="2">
    <source>
        <dbReference type="EMBL" id="GAA4495766.1"/>
    </source>
</evidence>
<keyword evidence="3" id="KW-1185">Reference proteome</keyword>
<name>A0ABP8Q3H6_9ACTN</name>
<comment type="caution">
    <text evidence="2">The sequence shown here is derived from an EMBL/GenBank/DDBJ whole genome shotgun (WGS) entry which is preliminary data.</text>
</comment>
<proteinExistence type="predicted"/>